<protein>
    <submittedName>
        <fullName evidence="1">Unannotated protein</fullName>
    </submittedName>
</protein>
<dbReference type="Pfam" id="PF03737">
    <property type="entry name" value="RraA-like"/>
    <property type="match status" value="1"/>
</dbReference>
<dbReference type="EMBL" id="CAEZVY010000017">
    <property type="protein sequence ID" value="CAB4637191.1"/>
    <property type="molecule type" value="Genomic_DNA"/>
</dbReference>
<evidence type="ECO:0000313" key="1">
    <source>
        <dbReference type="EMBL" id="CAB4565858.1"/>
    </source>
</evidence>
<reference evidence="1" key="1">
    <citation type="submission" date="2020-05" db="EMBL/GenBank/DDBJ databases">
        <authorList>
            <person name="Chiriac C."/>
            <person name="Salcher M."/>
            <person name="Ghai R."/>
            <person name="Kavagutti S V."/>
        </authorList>
    </citation>
    <scope>NUCLEOTIDE SEQUENCE</scope>
</reference>
<gene>
    <name evidence="1" type="ORF">UFOPK1684_00419</name>
    <name evidence="2" type="ORF">UFOPK2158_00267</name>
</gene>
<name>A0A6J6DXS3_9ZZZZ</name>
<dbReference type="Gene3D" id="3.50.30.40">
    <property type="entry name" value="Ribonuclease E inhibitor RraA/RraA-like"/>
    <property type="match status" value="1"/>
</dbReference>
<proteinExistence type="predicted"/>
<organism evidence="1">
    <name type="scientific">freshwater metagenome</name>
    <dbReference type="NCBI Taxonomy" id="449393"/>
    <lineage>
        <taxon>unclassified sequences</taxon>
        <taxon>metagenomes</taxon>
        <taxon>ecological metagenomes</taxon>
    </lineage>
</organism>
<accession>A0A6J6DXS3</accession>
<dbReference type="InterPro" id="IPR036704">
    <property type="entry name" value="RraA/RraA-like_sf"/>
</dbReference>
<dbReference type="PANTHER" id="PTHR33254:SF4">
    <property type="entry name" value="4-HYDROXY-4-METHYL-2-OXOGLUTARATE ALDOLASE 3-RELATED"/>
    <property type="match status" value="1"/>
</dbReference>
<dbReference type="EMBL" id="CAEZTM010000012">
    <property type="protein sequence ID" value="CAB4565858.1"/>
    <property type="molecule type" value="Genomic_DNA"/>
</dbReference>
<dbReference type="AlphaFoldDB" id="A0A6J6DXS3"/>
<dbReference type="InterPro" id="IPR005493">
    <property type="entry name" value="RraA/RraA-like"/>
</dbReference>
<dbReference type="SUPFAM" id="SSF89562">
    <property type="entry name" value="RraA-like"/>
    <property type="match status" value="1"/>
</dbReference>
<dbReference type="PANTHER" id="PTHR33254">
    <property type="entry name" value="4-HYDROXY-4-METHYL-2-OXOGLUTARATE ALDOLASE 3-RELATED"/>
    <property type="match status" value="1"/>
</dbReference>
<sequence length="222" mass="23787">MKAIENEQDHLVQVCATQLNTAVVGDILDAHGRTHQFLPQPIQGLRESMVVCGRAMPVLVEDVEGIPEKPFGLLTEALDDLRPGEVYVLTGGSLRCAGWGEILTVTAKARGANGAVIDGFHRDTNQVLREDWPVFSRGSYAQDAGARASVVDFRCSVTIGAVRVAPGDIVFGDIDGVLIIPQDIAEQVIEEARQKLVAESVTKDAIRSGMSSTDAYATFGVL</sequence>
<dbReference type="CDD" id="cd16841">
    <property type="entry name" value="RraA_family"/>
    <property type="match status" value="1"/>
</dbReference>
<evidence type="ECO:0000313" key="2">
    <source>
        <dbReference type="EMBL" id="CAB4637191.1"/>
    </source>
</evidence>